<organism evidence="1">
    <name type="scientific">Bacillus thuringiensis subsp. israelensis</name>
    <dbReference type="NCBI Taxonomy" id="1430"/>
    <lineage>
        <taxon>Bacteria</taxon>
        <taxon>Bacillati</taxon>
        <taxon>Bacillota</taxon>
        <taxon>Bacilli</taxon>
        <taxon>Bacillales</taxon>
        <taxon>Bacillaceae</taxon>
        <taxon>Bacillus</taxon>
        <taxon>Bacillus cereus group</taxon>
    </lineage>
</organism>
<name>A0A160LJS9_BACTI</name>
<sequence>MSVEKRMEELRQMEVETPEQLKVRATNELVLPSTWKVSNETRGMINQSMEIYNTKHGLYASVPMLCQGESCPYASVCPLLDGGMDPSGSRCPLEIGLIMKRVDEYQKEFHVADNDVVDMSLIKDLVDYDVQLFRAENRIAMQGDFIEDVVVSVTDNGQEITAPQISKAAEYKEKIMTKKHKVLQLMHSTRSDKAGDRLTLTLDPSSYASQLMSQIASTMEPGQIFDAEFDEVGE</sequence>
<protein>
    <submittedName>
        <fullName evidence="1">Uncharacterized protein</fullName>
    </submittedName>
</protein>
<proteinExistence type="predicted"/>
<evidence type="ECO:0000313" key="1">
    <source>
        <dbReference type="EMBL" id="AND28456.1"/>
    </source>
</evidence>
<dbReference type="RefSeq" id="WP_000110097.1">
    <property type="nucleotide sequence ID" value="NZ_CP013278.1"/>
</dbReference>
<accession>A0A160LJS9</accession>
<reference evidence="1" key="1">
    <citation type="journal article" date="2017" name="Res. Microbiol.">
        <title>Comparative genomics of extrachromosomal elements in Bacillus thuringiensis subsp. israelensis.</title>
        <authorList>
            <person name="Bolotin A."/>
            <person name="Gillis A."/>
            <person name="Sanchis V."/>
            <person name="Nielsen-LeRoux C."/>
            <person name="Mahillon J."/>
            <person name="Lereclus D."/>
            <person name="Sorokin A."/>
        </authorList>
    </citation>
    <scope>NUCLEOTIDE SEQUENCE</scope>
    <source>
        <strain evidence="1">AM65-52</strain>
        <plasmid evidence="1">pAM65-52-3-235K</plasmid>
    </source>
</reference>
<geneLocation type="plasmid" evidence="1">
    <name>pAM65-52-3-235K</name>
</geneLocation>
<dbReference type="AlphaFoldDB" id="A0A160LJS9"/>
<keyword evidence="1" id="KW-0614">Plasmid</keyword>
<gene>
    <name evidence="1" type="ORF">ATN07_32525</name>
</gene>
<dbReference type="PATRIC" id="fig|1430.6.peg.2198"/>
<dbReference type="EMBL" id="CP013278">
    <property type="protein sequence ID" value="AND28456.1"/>
    <property type="molecule type" value="Genomic_DNA"/>
</dbReference>